<sequence>MKRVWYKESVFYHIYPLGFCGAPEKNDYNLEPVERLYKILDWIPHLKSLGVNALYLGPLFESEAHGYDTVDYFKVDRRLGTNDTLKNVIKKLHENGIRVVLDGVFNHVSRDFFAFKDLQDRGRESIYSQWFKDVNFDSTSPLGDNFSYGCWSGHFNLPGLNLKNEYIENHILNAITMWVEEFDIDGLRLDVADVLDFDFMKDLSTFSKTIKEDFWLMGEVIHGDYTNWVKPEILNSTTNYECYKGMYSSLNDGNMFEIAHSLKRLFNTESGLYKDLTLYNFVDNHDVNRIASTLSDRAFLFPLHILLFSIPGVPSIYYGSEWGVEGVKEGHSDSVIRPNLNLLDLNKSYKSDLKDVISRLSSIWLGCDALKLGEYREIMVKPEQIAFERSFNGERVVVIINSSFDNITLDLPINYSGKIYDILNNQEFDITHSDFVVPVSGMWGRILRLS</sequence>
<dbReference type="OrthoDB" id="9805159at2"/>
<evidence type="ECO:0000256" key="1">
    <source>
        <dbReference type="ARBA" id="ARBA00022801"/>
    </source>
</evidence>
<dbReference type="Gene3D" id="3.20.20.80">
    <property type="entry name" value="Glycosidases"/>
    <property type="match status" value="1"/>
</dbReference>
<protein>
    <submittedName>
        <fullName evidence="4">Alpha-amylase</fullName>
    </submittedName>
</protein>
<dbReference type="EMBL" id="CP035807">
    <property type="protein sequence ID" value="QEN04700.1"/>
    <property type="molecule type" value="Genomic_DNA"/>
</dbReference>
<dbReference type="PANTHER" id="PTHR10357">
    <property type="entry name" value="ALPHA-AMYLASE FAMILY MEMBER"/>
    <property type="match status" value="1"/>
</dbReference>
<accession>A0A5C1QC73</accession>
<keyword evidence="5" id="KW-1185">Reference proteome</keyword>
<dbReference type="InterPro" id="IPR017853">
    <property type="entry name" value="GH"/>
</dbReference>
<dbReference type="PANTHER" id="PTHR10357:SF210">
    <property type="entry name" value="MALTODEXTRIN GLUCOSIDASE"/>
    <property type="match status" value="1"/>
</dbReference>
<feature type="domain" description="Glycosyl hydrolase family 13 catalytic" evidence="3">
    <location>
        <begin position="13"/>
        <end position="371"/>
    </location>
</feature>
<dbReference type="GO" id="GO:0016798">
    <property type="term" value="F:hydrolase activity, acting on glycosyl bonds"/>
    <property type="evidence" value="ECO:0007669"/>
    <property type="project" value="UniProtKB-KW"/>
</dbReference>
<dbReference type="RefSeq" id="WP_149567943.1">
    <property type="nucleotide sequence ID" value="NZ_CP035807.1"/>
</dbReference>
<reference evidence="4 5" key="1">
    <citation type="submission" date="2019-02" db="EMBL/GenBank/DDBJ databases">
        <authorList>
            <person name="Fomenkov A."/>
            <person name="Dubinina G."/>
            <person name="Grabovich M."/>
            <person name="Vincze T."/>
            <person name="Roberts R.J."/>
        </authorList>
    </citation>
    <scope>NUCLEOTIDE SEQUENCE [LARGE SCALE GENOMIC DNA]</scope>
    <source>
        <strain evidence="4 5">P</strain>
    </source>
</reference>
<dbReference type="SMART" id="SM00642">
    <property type="entry name" value="Aamy"/>
    <property type="match status" value="1"/>
</dbReference>
<dbReference type="SUPFAM" id="SSF51445">
    <property type="entry name" value="(Trans)glycosidases"/>
    <property type="match status" value="1"/>
</dbReference>
<dbReference type="InterPro" id="IPR013780">
    <property type="entry name" value="Glyco_hydro_b"/>
</dbReference>
<evidence type="ECO:0000313" key="5">
    <source>
        <dbReference type="Proteomes" id="UP000323824"/>
    </source>
</evidence>
<organism evidence="4 5">
    <name type="scientific">Thiospirochaeta perfilievii</name>
    <dbReference type="NCBI Taxonomy" id="252967"/>
    <lineage>
        <taxon>Bacteria</taxon>
        <taxon>Pseudomonadati</taxon>
        <taxon>Spirochaetota</taxon>
        <taxon>Spirochaetia</taxon>
        <taxon>Spirochaetales</taxon>
        <taxon>Spirochaetaceae</taxon>
        <taxon>Thiospirochaeta</taxon>
    </lineage>
</organism>
<dbReference type="Gene3D" id="2.60.40.1180">
    <property type="entry name" value="Golgi alpha-mannosidase II"/>
    <property type="match status" value="1"/>
</dbReference>
<dbReference type="AlphaFoldDB" id="A0A5C1QC73"/>
<dbReference type="InterPro" id="IPR006047">
    <property type="entry name" value="GH13_cat_dom"/>
</dbReference>
<keyword evidence="2" id="KW-0326">Glycosidase</keyword>
<dbReference type="SUPFAM" id="SSF51011">
    <property type="entry name" value="Glycosyl hydrolase domain"/>
    <property type="match status" value="1"/>
</dbReference>
<evidence type="ECO:0000259" key="3">
    <source>
        <dbReference type="SMART" id="SM00642"/>
    </source>
</evidence>
<evidence type="ECO:0000313" key="4">
    <source>
        <dbReference type="EMBL" id="QEN04700.1"/>
    </source>
</evidence>
<name>A0A5C1QC73_9SPIO</name>
<dbReference type="Proteomes" id="UP000323824">
    <property type="component" value="Chromosome"/>
</dbReference>
<reference evidence="4 5" key="2">
    <citation type="submission" date="2019-09" db="EMBL/GenBank/DDBJ databases">
        <title>Complete Genome Sequence and Methylome Analysis of free living Spirochaetas.</title>
        <authorList>
            <person name="Leshcheva N."/>
            <person name="Mikheeva N."/>
        </authorList>
    </citation>
    <scope>NUCLEOTIDE SEQUENCE [LARGE SCALE GENOMIC DNA]</scope>
    <source>
        <strain evidence="4 5">P</strain>
    </source>
</reference>
<proteinExistence type="predicted"/>
<dbReference type="CDD" id="cd11353">
    <property type="entry name" value="AmyAc_euk_bac_CMD_like"/>
    <property type="match status" value="1"/>
</dbReference>
<gene>
    <name evidence="4" type="ORF">EW093_08265</name>
</gene>
<dbReference type="GO" id="GO:0005975">
    <property type="term" value="P:carbohydrate metabolic process"/>
    <property type="evidence" value="ECO:0007669"/>
    <property type="project" value="InterPro"/>
</dbReference>
<evidence type="ECO:0000256" key="2">
    <source>
        <dbReference type="ARBA" id="ARBA00023295"/>
    </source>
</evidence>
<dbReference type="Pfam" id="PF00128">
    <property type="entry name" value="Alpha-amylase"/>
    <property type="match status" value="1"/>
</dbReference>
<keyword evidence="1" id="KW-0378">Hydrolase</keyword>
<dbReference type="KEGG" id="sper:EW093_08265"/>